<proteinExistence type="predicted"/>
<evidence type="ECO:0000313" key="1">
    <source>
        <dbReference type="EMBL" id="MCD5315382.1"/>
    </source>
</evidence>
<organism evidence="1 2">
    <name type="scientific">Kineosporia babensis</name>
    <dbReference type="NCBI Taxonomy" id="499548"/>
    <lineage>
        <taxon>Bacteria</taxon>
        <taxon>Bacillati</taxon>
        <taxon>Actinomycetota</taxon>
        <taxon>Actinomycetes</taxon>
        <taxon>Kineosporiales</taxon>
        <taxon>Kineosporiaceae</taxon>
        <taxon>Kineosporia</taxon>
    </lineage>
</organism>
<gene>
    <name evidence="1" type="ORF">LR394_31240</name>
</gene>
<evidence type="ECO:0000313" key="2">
    <source>
        <dbReference type="Proteomes" id="UP001138997"/>
    </source>
</evidence>
<reference evidence="1" key="1">
    <citation type="submission" date="2021-11" db="EMBL/GenBank/DDBJ databases">
        <title>Streptomyces corallinus and Kineosporia corallina sp. nov., two new coral-derived marine actinobacteria.</title>
        <authorList>
            <person name="Buangrab K."/>
            <person name="Sutthacheep M."/>
            <person name="Yeemin T."/>
            <person name="Harunari E."/>
            <person name="Igarashi Y."/>
            <person name="Sripreechasak P."/>
            <person name="Kanchanasin P."/>
            <person name="Tanasupawat S."/>
            <person name="Phongsopitanun W."/>
        </authorList>
    </citation>
    <scope>NUCLEOTIDE SEQUENCE</scope>
    <source>
        <strain evidence="1">JCM 31032</strain>
    </source>
</reference>
<accession>A0A9X1NI01</accession>
<sequence length="896" mass="97578">MDFDELLDGVRAQELDRMVSVMIELTDEQRRALAPQMAAFARTYVGGGWSDSRSLQKNPAAAVAAAIVGTLPASKLPAVLRRLWVSIAYGSGSRALADHLVRILQARGLTGNPKLADELARRVRDSDLSSARWFFELARQMLLRSTQAPQVHPAFVRVWITWAEQIDEDVRARPDWAGLAFSSWETRGTGARLSEPGVRSTLLQLSADGLIPRTELLEACVGALQATDRKLDLRGLVDFHEELAPSLDEIRAGHYVSLLAGAPAFVAMVAQQHLQALDAAGRLQVAELAQASEAVLVRPDKGLFRAQLGWLRAALKRNPGGREPLARAVAVGFGHPDPALQKSALELLAPYVKELPGPLLSELSSAAAGLAPDLHGRAAGLFGAEVPTEELGDPELPLAQPAAPLELLDTPEEAAEVLAVFYQSYEYWMQVDPQQIERMLEALVRWSWSDPEHLHRALAPLFGQLRWLQGEPPPRHYQQGSPGEYINVSTLEAINLCLRSAQSCAERPSEQRHRQELDPEHLPYPSGRMAGLRPGAVLNRRIWEVASGIRWAPVPVLLATPSTVDGVIEGEELRRRLLLVESAGCRPWLHDLIQAWLRVCPAERDGLLEDVRRVAGPENAEHLVGLSEVRAEVRLEGWTQTQAQRDGFGPITQEVLGTRLVGSITPDSDTLEPWNQLWHLPAPDGGRPGWSKSPWLSMWPSLLPFEPDITAAHLSREDLEAHRGAGEVVRLHAEAPGPAGAMSLLLYCYGLNLPEAGDRAATAEGLIALIGRGDLDAGQFGALLGHLITRSDLKLNRVVETLQTVGQAGAWSALRPILVEALARCLPTGAQVPPARLADLVALAVEAVHRGGSWEVGEQTDLASRLNHLAIRKSASRLRTEARRLQAALAPVAVGD</sequence>
<dbReference type="AlphaFoldDB" id="A0A9X1NI01"/>
<keyword evidence="2" id="KW-1185">Reference proteome</keyword>
<comment type="caution">
    <text evidence="1">The sequence shown here is derived from an EMBL/GenBank/DDBJ whole genome shotgun (WGS) entry which is preliminary data.</text>
</comment>
<protein>
    <submittedName>
        <fullName evidence="1">DUF6493 family protein</fullName>
    </submittedName>
</protein>
<dbReference type="EMBL" id="JAJOMB010000021">
    <property type="protein sequence ID" value="MCD5315382.1"/>
    <property type="molecule type" value="Genomic_DNA"/>
</dbReference>
<dbReference type="Proteomes" id="UP001138997">
    <property type="component" value="Unassembled WGS sequence"/>
</dbReference>
<name>A0A9X1NI01_9ACTN</name>
<dbReference type="RefSeq" id="WP_231448192.1">
    <property type="nucleotide sequence ID" value="NZ_JAJOMB010000021.1"/>
</dbReference>